<reference evidence="3" key="2">
    <citation type="submission" date="2023-02" db="EMBL/GenBank/DDBJ databases">
        <authorList>
            <person name="Rayyan A."/>
            <person name="Meyer T."/>
            <person name="Kyndt J.A."/>
        </authorList>
    </citation>
    <scope>NUCLEOTIDE SEQUENCE</scope>
    <source>
        <strain evidence="3">DSM 9987</strain>
    </source>
</reference>
<sequence>MTANRDSRDGRRRFGIAAGGAAIVLALAAAGIVLVQGSESDPPRRVQEFVVVVLPPPPPPPQVQPPPEEKMIEAPKMAEPEFKPEKPAEKPIDEKPAESASDEPPGPPALDVDASGPGDMAAKKGGRSLTAGGGGSLFAWYNGVVTSQIQRALMANPKTRSSVAQMQVRVWVDGTGRIVRIVLGSSSGNAEIDSAVRDEILSGLVLREPPPPNMPMPMVARIVMRRPT</sequence>
<dbReference type="Proteomes" id="UP001165652">
    <property type="component" value="Unassembled WGS sequence"/>
</dbReference>
<feature type="compositionally biased region" description="Pro residues" evidence="1">
    <location>
        <begin position="54"/>
        <end position="66"/>
    </location>
</feature>
<dbReference type="SUPFAM" id="SSF74653">
    <property type="entry name" value="TolA/TonB C-terminal domain"/>
    <property type="match status" value="1"/>
</dbReference>
<feature type="compositionally biased region" description="Basic and acidic residues" evidence="1">
    <location>
        <begin position="67"/>
        <end position="97"/>
    </location>
</feature>
<keyword evidence="2" id="KW-0472">Membrane</keyword>
<feature type="transmembrane region" description="Helical" evidence="2">
    <location>
        <begin position="14"/>
        <end position="35"/>
    </location>
</feature>
<evidence type="ECO:0000256" key="2">
    <source>
        <dbReference type="SAM" id="Phobius"/>
    </source>
</evidence>
<dbReference type="Pfam" id="PF13103">
    <property type="entry name" value="TonB_2"/>
    <property type="match status" value="1"/>
</dbReference>
<keyword evidence="4" id="KW-1185">Reference proteome</keyword>
<reference evidence="3" key="1">
    <citation type="journal article" date="2023" name="Microbiol Resour">
        <title>Genome Sequences of Rhodoplanes serenus and Two Thermotolerant Strains, Rhodoplanes tepidamans and 'Rhodoplanes cryptolactis,' Further Refine the Genus.</title>
        <authorList>
            <person name="Rayyan A.A."/>
            <person name="Kyndt J.A."/>
        </authorList>
    </citation>
    <scope>NUCLEOTIDE SEQUENCE</scope>
    <source>
        <strain evidence="3">DSM 9987</strain>
    </source>
</reference>
<feature type="region of interest" description="Disordered" evidence="1">
    <location>
        <begin position="53"/>
        <end position="127"/>
    </location>
</feature>
<accession>A0ABT5JBP6</accession>
<dbReference type="RefSeq" id="WP_272777864.1">
    <property type="nucleotide sequence ID" value="NZ_JAQQLI010000022.1"/>
</dbReference>
<comment type="caution">
    <text evidence="3">The sequence shown here is derived from an EMBL/GenBank/DDBJ whole genome shotgun (WGS) entry which is preliminary data.</text>
</comment>
<dbReference type="Gene3D" id="3.30.1150.10">
    <property type="match status" value="1"/>
</dbReference>
<protein>
    <submittedName>
        <fullName evidence="3">TonB C-terminal domain-containing protein</fullName>
    </submittedName>
</protein>
<gene>
    <name evidence="3" type="ORF">PQJ73_15115</name>
</gene>
<dbReference type="EMBL" id="JAQQLI010000022">
    <property type="protein sequence ID" value="MDC7787022.1"/>
    <property type="molecule type" value="Genomic_DNA"/>
</dbReference>
<proteinExistence type="predicted"/>
<organism evidence="3 4">
    <name type="scientific">Rhodoplanes tepidamans</name>
    <name type="common">Rhodoplanes cryptolactis</name>
    <dbReference type="NCBI Taxonomy" id="200616"/>
    <lineage>
        <taxon>Bacteria</taxon>
        <taxon>Pseudomonadati</taxon>
        <taxon>Pseudomonadota</taxon>
        <taxon>Alphaproteobacteria</taxon>
        <taxon>Hyphomicrobiales</taxon>
        <taxon>Nitrobacteraceae</taxon>
        <taxon>Rhodoplanes</taxon>
    </lineage>
</organism>
<name>A0ABT5JBP6_RHOTP</name>
<evidence type="ECO:0000313" key="3">
    <source>
        <dbReference type="EMBL" id="MDC7787022.1"/>
    </source>
</evidence>
<keyword evidence="2" id="KW-1133">Transmembrane helix</keyword>
<evidence type="ECO:0000313" key="4">
    <source>
        <dbReference type="Proteomes" id="UP001165652"/>
    </source>
</evidence>
<keyword evidence="2" id="KW-0812">Transmembrane</keyword>
<evidence type="ECO:0000256" key="1">
    <source>
        <dbReference type="SAM" id="MobiDB-lite"/>
    </source>
</evidence>